<reference evidence="5" key="1">
    <citation type="submission" date="2019-11" db="EMBL/GenBank/DDBJ databases">
        <authorList>
            <person name="Liu Y."/>
            <person name="Hou J."/>
            <person name="Li T.-Q."/>
            <person name="Guan C.-H."/>
            <person name="Wu X."/>
            <person name="Wu H.-Z."/>
            <person name="Ling F."/>
            <person name="Zhang R."/>
            <person name="Shi X.-G."/>
            <person name="Ren J.-P."/>
            <person name="Chen E.-F."/>
            <person name="Sun J.-M."/>
        </authorList>
    </citation>
    <scope>NUCLEOTIDE SEQUENCE</scope>
    <source>
        <strain evidence="5">Adult_tree_wgs_1</strain>
        <tissue evidence="5">Leaves</tissue>
    </source>
</reference>
<dbReference type="AlphaFoldDB" id="A0A834G3P7"/>
<keyword evidence="1" id="KW-0732">Signal</keyword>
<dbReference type="InterPro" id="IPR002902">
    <property type="entry name" value="GNK2"/>
</dbReference>
<dbReference type="Pfam" id="PF01657">
    <property type="entry name" value="Stress-antifung"/>
    <property type="match status" value="1"/>
</dbReference>
<feature type="region of interest" description="Disordered" evidence="3">
    <location>
        <begin position="239"/>
        <end position="265"/>
    </location>
</feature>
<dbReference type="InterPro" id="IPR011009">
    <property type="entry name" value="Kinase-like_dom_sf"/>
</dbReference>
<dbReference type="OrthoDB" id="688481at2759"/>
<dbReference type="Gene3D" id="1.10.510.10">
    <property type="entry name" value="Transferase(Phosphotransferase) domain 1"/>
    <property type="match status" value="1"/>
</dbReference>
<protein>
    <recommendedName>
        <fullName evidence="4">Gnk2-homologous domain-containing protein</fullName>
    </recommendedName>
</protein>
<feature type="domain" description="Gnk2-homologous" evidence="4">
    <location>
        <begin position="1"/>
        <end position="83"/>
    </location>
</feature>
<evidence type="ECO:0000256" key="3">
    <source>
        <dbReference type="SAM" id="MobiDB-lite"/>
    </source>
</evidence>
<organism evidence="5 6">
    <name type="scientific">Rhododendron simsii</name>
    <name type="common">Sims's rhododendron</name>
    <dbReference type="NCBI Taxonomy" id="118357"/>
    <lineage>
        <taxon>Eukaryota</taxon>
        <taxon>Viridiplantae</taxon>
        <taxon>Streptophyta</taxon>
        <taxon>Embryophyta</taxon>
        <taxon>Tracheophyta</taxon>
        <taxon>Spermatophyta</taxon>
        <taxon>Magnoliopsida</taxon>
        <taxon>eudicotyledons</taxon>
        <taxon>Gunneridae</taxon>
        <taxon>Pentapetalae</taxon>
        <taxon>asterids</taxon>
        <taxon>Ericales</taxon>
        <taxon>Ericaceae</taxon>
        <taxon>Ericoideae</taxon>
        <taxon>Rhodoreae</taxon>
        <taxon>Rhododendron</taxon>
    </lineage>
</organism>
<accession>A0A834G3P7</accession>
<dbReference type="GO" id="GO:0004672">
    <property type="term" value="F:protein kinase activity"/>
    <property type="evidence" value="ECO:0007669"/>
    <property type="project" value="InterPro"/>
</dbReference>
<evidence type="ECO:0000256" key="1">
    <source>
        <dbReference type="ARBA" id="ARBA00022729"/>
    </source>
</evidence>
<gene>
    <name evidence="5" type="ORF">RHSIM_Rhsim13G0159700</name>
</gene>
<dbReference type="Proteomes" id="UP000626092">
    <property type="component" value="Unassembled WGS sequence"/>
</dbReference>
<dbReference type="InterPro" id="IPR038408">
    <property type="entry name" value="GNK2_sf"/>
</dbReference>
<evidence type="ECO:0000313" key="5">
    <source>
        <dbReference type="EMBL" id="KAF7120907.1"/>
    </source>
</evidence>
<dbReference type="EMBL" id="WJXA01000013">
    <property type="protein sequence ID" value="KAF7120907.1"/>
    <property type="molecule type" value="Genomic_DNA"/>
</dbReference>
<dbReference type="Pfam" id="PF07714">
    <property type="entry name" value="PK_Tyr_Ser-Thr"/>
    <property type="match status" value="1"/>
</dbReference>
<dbReference type="InterPro" id="IPR001245">
    <property type="entry name" value="Ser-Thr/Tyr_kinase_cat_dom"/>
</dbReference>
<keyword evidence="6" id="KW-1185">Reference proteome</keyword>
<comment type="caution">
    <text evidence="5">The sequence shown here is derived from an EMBL/GenBank/DDBJ whole genome shotgun (WGS) entry which is preliminary data.</text>
</comment>
<dbReference type="SUPFAM" id="SSF56112">
    <property type="entry name" value="Protein kinase-like (PK-like)"/>
    <property type="match status" value="1"/>
</dbReference>
<dbReference type="Gene3D" id="3.30.430.20">
    <property type="entry name" value="Gnk2 domain, C-X8-C-X2-C motif"/>
    <property type="match status" value="1"/>
</dbReference>
<dbReference type="PANTHER" id="PTHR27006">
    <property type="entry name" value="PROMASTIGOTE SURFACE ANTIGEN PROTEIN PSA"/>
    <property type="match status" value="1"/>
</dbReference>
<proteinExistence type="predicted"/>
<dbReference type="CDD" id="cd23509">
    <property type="entry name" value="Gnk2-like"/>
    <property type="match status" value="1"/>
</dbReference>
<dbReference type="PROSITE" id="PS51473">
    <property type="entry name" value="GNK2"/>
    <property type="match status" value="1"/>
</dbReference>
<keyword evidence="2" id="KW-0677">Repeat</keyword>
<sequence>MDDIVNRASSSDSGKKFATGEAINSSLRTVLQPVYGIAQCTPDLSNLDCNGCLQKGISLFPEATIGVRVVFPSCNIQYEDFQFYDASVGGAPPPPSPLLPPPSKTTTNRPEYVMHGQFSDKSDVFSFGVLVLEIISGKKNSKFYQSDGAADLLNYAWMLWREGMALDLMDPTLESSHSRNEVTRCIHIALLCVQDDRDARPSMATVVLMLNSPSADLSHPQQPGFCGRTTRTVSNTVQDLESDQSVSKSVPWSVNEASSTELEAR</sequence>
<evidence type="ECO:0000313" key="6">
    <source>
        <dbReference type="Proteomes" id="UP000626092"/>
    </source>
</evidence>
<name>A0A834G3P7_RHOSS</name>
<evidence type="ECO:0000256" key="2">
    <source>
        <dbReference type="ARBA" id="ARBA00022737"/>
    </source>
</evidence>
<evidence type="ECO:0000259" key="4">
    <source>
        <dbReference type="PROSITE" id="PS51473"/>
    </source>
</evidence>
<dbReference type="PANTHER" id="PTHR27006:SF606">
    <property type="entry name" value="INTERLEUKIN-1 RECEPTOR-ASSOCIATED KINASE 4"/>
    <property type="match status" value="1"/>
</dbReference>